<evidence type="ECO:0000313" key="2">
    <source>
        <dbReference type="Proteomes" id="UP000265520"/>
    </source>
</evidence>
<protein>
    <submittedName>
        <fullName evidence="1">Uncharacterized protein</fullName>
    </submittedName>
</protein>
<comment type="caution">
    <text evidence="1">The sequence shown here is derived from an EMBL/GenBank/DDBJ whole genome shotgun (WGS) entry which is preliminary data.</text>
</comment>
<keyword evidence="2" id="KW-1185">Reference proteome</keyword>
<reference evidence="1 2" key="1">
    <citation type="journal article" date="2018" name="Front. Plant Sci.">
        <title>Red Clover (Trifolium pratense) and Zigzag Clover (T. medium) - A Picture of Genomic Similarities and Differences.</title>
        <authorList>
            <person name="Dluhosova J."/>
            <person name="Istvanek J."/>
            <person name="Nedelnik J."/>
            <person name="Repkova J."/>
        </authorList>
    </citation>
    <scope>NUCLEOTIDE SEQUENCE [LARGE SCALE GENOMIC DNA]</scope>
    <source>
        <strain evidence="2">cv. 10/8</strain>
        <tissue evidence="1">Leaf</tissue>
    </source>
</reference>
<name>A0A392RP43_9FABA</name>
<sequence>SRKKRNSLISDCDGELEIVSDGEKLFRDDGERFQVAVVVVVKDFDDAIP</sequence>
<feature type="non-terminal residue" evidence="1">
    <location>
        <position position="1"/>
    </location>
</feature>
<proteinExistence type="predicted"/>
<dbReference type="Proteomes" id="UP000265520">
    <property type="component" value="Unassembled WGS sequence"/>
</dbReference>
<organism evidence="1 2">
    <name type="scientific">Trifolium medium</name>
    <dbReference type="NCBI Taxonomy" id="97028"/>
    <lineage>
        <taxon>Eukaryota</taxon>
        <taxon>Viridiplantae</taxon>
        <taxon>Streptophyta</taxon>
        <taxon>Embryophyta</taxon>
        <taxon>Tracheophyta</taxon>
        <taxon>Spermatophyta</taxon>
        <taxon>Magnoliopsida</taxon>
        <taxon>eudicotyledons</taxon>
        <taxon>Gunneridae</taxon>
        <taxon>Pentapetalae</taxon>
        <taxon>rosids</taxon>
        <taxon>fabids</taxon>
        <taxon>Fabales</taxon>
        <taxon>Fabaceae</taxon>
        <taxon>Papilionoideae</taxon>
        <taxon>50 kb inversion clade</taxon>
        <taxon>NPAAA clade</taxon>
        <taxon>Hologalegina</taxon>
        <taxon>IRL clade</taxon>
        <taxon>Trifolieae</taxon>
        <taxon>Trifolium</taxon>
    </lineage>
</organism>
<accession>A0A392RP43</accession>
<dbReference type="EMBL" id="LXQA010255533">
    <property type="protein sequence ID" value="MCI38411.1"/>
    <property type="molecule type" value="Genomic_DNA"/>
</dbReference>
<dbReference type="AlphaFoldDB" id="A0A392RP43"/>
<evidence type="ECO:0000313" key="1">
    <source>
        <dbReference type="EMBL" id="MCI38411.1"/>
    </source>
</evidence>